<evidence type="ECO:0000256" key="4">
    <source>
        <dbReference type="SAM" id="MobiDB-lite"/>
    </source>
</evidence>
<evidence type="ECO:0000256" key="3">
    <source>
        <dbReference type="PROSITE-ProRule" id="PRU00221"/>
    </source>
</evidence>
<dbReference type="OrthoDB" id="2162425at2759"/>
<dbReference type="Pfam" id="PF00400">
    <property type="entry name" value="WD40"/>
    <property type="match status" value="1"/>
</dbReference>
<keyword evidence="2" id="KW-0677">Repeat</keyword>
<dbReference type="EMBL" id="JAPFRF010000009">
    <property type="protein sequence ID" value="KAJ7322175.1"/>
    <property type="molecule type" value="Genomic_DNA"/>
</dbReference>
<feature type="compositionally biased region" description="Acidic residues" evidence="4">
    <location>
        <begin position="396"/>
        <end position="423"/>
    </location>
</feature>
<evidence type="ECO:0000313" key="6">
    <source>
        <dbReference type="Proteomes" id="UP001142489"/>
    </source>
</evidence>
<feature type="compositionally biased region" description="Basic and acidic residues" evidence="4">
    <location>
        <begin position="212"/>
        <end position="260"/>
    </location>
</feature>
<evidence type="ECO:0008006" key="7">
    <source>
        <dbReference type="Google" id="ProtNLM"/>
    </source>
</evidence>
<keyword evidence="1 3" id="KW-0853">WD repeat</keyword>
<feature type="region of interest" description="Disordered" evidence="4">
    <location>
        <begin position="587"/>
        <end position="608"/>
    </location>
</feature>
<evidence type="ECO:0000256" key="1">
    <source>
        <dbReference type="ARBA" id="ARBA00022574"/>
    </source>
</evidence>
<dbReference type="PROSITE" id="PS00678">
    <property type="entry name" value="WD_REPEATS_1"/>
    <property type="match status" value="1"/>
</dbReference>
<feature type="region of interest" description="Disordered" evidence="4">
    <location>
        <begin position="1"/>
        <end position="437"/>
    </location>
</feature>
<dbReference type="PROSITE" id="PS50082">
    <property type="entry name" value="WD_REPEATS_2"/>
    <property type="match status" value="1"/>
</dbReference>
<feature type="compositionally biased region" description="Basic and acidic residues" evidence="4">
    <location>
        <begin position="29"/>
        <end position="43"/>
    </location>
</feature>
<dbReference type="SMART" id="SM00320">
    <property type="entry name" value="WD40"/>
    <property type="match status" value="3"/>
</dbReference>
<sequence>MEGDKKRTKDDTWKADELKKHLKVSRSGSHSEDRRHRQRKPQDGDSTDTDDNKGVSLKDQDKHSGKEKLRYKSSERHRDERKEKGPEKDHSRENREKEHPGERTREKSLVPDDKHISGKGRERHSGKERERKHKKDDPNQTLLEDTVNAYRERSSEHYRRRSSKDHSDHPKARGEEREKKHSERKNGEGRINSGEISTKQQEERDHKRRSQKEHEPDKEGSRGQREKEKHKEKKEPREKKESHGKKEHELSTAEGKEKSLKLRTLASARDAEERQISRKHKEQSQHESGPHRENRGRQQEESEAKKRDHKYNEYRSQRRSSRHEDDTDHPHERIAKEKVKKHGKRERDNVKQEHHKANEPSSVGPHHKRQANEEEENTLQKSASHPDTDYDYPVNYEDDFEDYEDDFDDIDDEEDEDENECSQEQEKEKAEAEENVRKAHAVKNAEIEEIQRAINAENENIETFLPKQTQNKFVPKDMEKKHDKKARKERQDLSAQSVVSGKFIDFQTARQRQNVREIASQQKKRSLELLRLIDLDFSVSICLLDLPSVNEYDMYIRNFGKINTKQAYVQWNEDNLDRDVQTEEVETQEKWTQHPGETSHVSGGPRISSDVSALTPKIDSQRLANFLQSACQVIEVLLEEDQVATQPRRNLRSRPSSLSISDRCFQLNTDLPFLNGRKLSHLHISQAQRQALLSVHELPEKPSDTVLDSKYIICVWNVWQPSSPQKLLSCESQVTCCCFSPSKAILVFAGTIDGSVLVWDLREDSRMHHTLRFNETEWIFRSPTFSTDGVFTSVNHTCPVLTVEPVSTSVFKEQNCGLSYLVSPEEMLGLSFQIASMDENGTLSLWVVVELQKGDLAGSQNDLGLIPGGKIKLVHSSTVQLNCSFPAKDAMFQGVPQTLKIKFLPSNPNHFVVGTDVAIVSHGTRHDLKVPPKWFKPQQGEPRSIRVNAIDFSPFGKPIFLVGCSDGSIRLHQMTSELPLMQWNNSTAGQPIIALQWALTRPAVFFVLDAASVVYIWDLLENDLSPVAKQPIWSDKVITMAVLGEPEKPSGLLGIALAKESGIIDIKYVKKKWAQPQPEESEKLNLLLQQAL</sequence>
<evidence type="ECO:0000313" key="5">
    <source>
        <dbReference type="EMBL" id="KAJ7322175.1"/>
    </source>
</evidence>
<feature type="compositionally biased region" description="Basic and acidic residues" evidence="4">
    <location>
        <begin position="50"/>
        <end position="129"/>
    </location>
</feature>
<reference evidence="5" key="1">
    <citation type="journal article" date="2023" name="DNA Res.">
        <title>Chromosome-level genome assembly of Phrynocephalus forsythii using third-generation DNA sequencing and Hi-C analysis.</title>
        <authorList>
            <person name="Qi Y."/>
            <person name="Zhao W."/>
            <person name="Zhao Y."/>
            <person name="Niu C."/>
            <person name="Cao S."/>
            <person name="Zhang Y."/>
        </authorList>
    </citation>
    <scope>NUCLEOTIDE SEQUENCE</scope>
    <source>
        <tissue evidence="5">Muscle</tissue>
    </source>
</reference>
<dbReference type="InterPro" id="IPR001680">
    <property type="entry name" value="WD40_rpt"/>
</dbReference>
<feature type="repeat" description="WD" evidence="3">
    <location>
        <begin position="727"/>
        <end position="769"/>
    </location>
</feature>
<gene>
    <name evidence="5" type="ORF">JRQ81_018462</name>
</gene>
<organism evidence="5 6">
    <name type="scientific">Phrynocephalus forsythii</name>
    <dbReference type="NCBI Taxonomy" id="171643"/>
    <lineage>
        <taxon>Eukaryota</taxon>
        <taxon>Metazoa</taxon>
        <taxon>Chordata</taxon>
        <taxon>Craniata</taxon>
        <taxon>Vertebrata</taxon>
        <taxon>Euteleostomi</taxon>
        <taxon>Lepidosauria</taxon>
        <taxon>Squamata</taxon>
        <taxon>Bifurcata</taxon>
        <taxon>Unidentata</taxon>
        <taxon>Episquamata</taxon>
        <taxon>Toxicofera</taxon>
        <taxon>Iguania</taxon>
        <taxon>Acrodonta</taxon>
        <taxon>Agamidae</taxon>
        <taxon>Agaminae</taxon>
        <taxon>Phrynocephalus</taxon>
    </lineage>
</organism>
<dbReference type="FunFam" id="2.130.10.10:FF:000585">
    <property type="entry name" value="WD repeat domain 60"/>
    <property type="match status" value="1"/>
</dbReference>
<feature type="compositionally biased region" description="Basic and acidic residues" evidence="4">
    <location>
        <begin position="269"/>
        <end position="337"/>
    </location>
</feature>
<name>A0A9Q1AZ43_9SAUR</name>
<dbReference type="InterPro" id="IPR042505">
    <property type="entry name" value="DYNC2I1"/>
</dbReference>
<feature type="compositionally biased region" description="Basic and acidic residues" evidence="4">
    <location>
        <begin position="164"/>
        <end position="188"/>
    </location>
</feature>
<dbReference type="InterPro" id="IPR019775">
    <property type="entry name" value="WD40_repeat_CS"/>
</dbReference>
<dbReference type="GO" id="GO:0045504">
    <property type="term" value="F:dynein heavy chain binding"/>
    <property type="evidence" value="ECO:0007669"/>
    <property type="project" value="InterPro"/>
</dbReference>
<dbReference type="PANTHER" id="PTHR16022:SF0">
    <property type="entry name" value="CYTOPLASMIC DYNEIN 2 INTERMEDIATE CHAIN 1"/>
    <property type="match status" value="1"/>
</dbReference>
<dbReference type="PANTHER" id="PTHR16022">
    <property type="entry name" value="WD REPEAT DOMAIN 60"/>
    <property type="match status" value="1"/>
</dbReference>
<dbReference type="GO" id="GO:0005929">
    <property type="term" value="C:cilium"/>
    <property type="evidence" value="ECO:0007669"/>
    <property type="project" value="GOC"/>
</dbReference>
<proteinExistence type="predicted"/>
<keyword evidence="6" id="KW-1185">Reference proteome</keyword>
<dbReference type="SUPFAM" id="SSF50978">
    <property type="entry name" value="WD40 repeat-like"/>
    <property type="match status" value="1"/>
</dbReference>
<dbReference type="InterPro" id="IPR036322">
    <property type="entry name" value="WD40_repeat_dom_sf"/>
</dbReference>
<dbReference type="GO" id="GO:0042073">
    <property type="term" value="P:intraciliary transport"/>
    <property type="evidence" value="ECO:0007669"/>
    <property type="project" value="InterPro"/>
</dbReference>
<feature type="compositionally biased region" description="Basic and acidic residues" evidence="4">
    <location>
        <begin position="1"/>
        <end position="19"/>
    </location>
</feature>
<dbReference type="Proteomes" id="UP001142489">
    <property type="component" value="Unassembled WGS sequence"/>
</dbReference>
<dbReference type="FunFam" id="2.130.10.10:FF:000979">
    <property type="entry name" value="WD repeat domain 60"/>
    <property type="match status" value="1"/>
</dbReference>
<dbReference type="AlphaFoldDB" id="A0A9Q1AZ43"/>
<protein>
    <recommendedName>
        <fullName evidence="7">WD repeat-containing protein 60</fullName>
    </recommendedName>
</protein>
<dbReference type="InterPro" id="IPR015943">
    <property type="entry name" value="WD40/YVTN_repeat-like_dom_sf"/>
</dbReference>
<dbReference type="GO" id="GO:0045503">
    <property type="term" value="F:dynein light chain binding"/>
    <property type="evidence" value="ECO:0007669"/>
    <property type="project" value="InterPro"/>
</dbReference>
<comment type="caution">
    <text evidence="5">The sequence shown here is derived from an EMBL/GenBank/DDBJ whole genome shotgun (WGS) entry which is preliminary data.</text>
</comment>
<dbReference type="GO" id="GO:0005868">
    <property type="term" value="C:cytoplasmic dynein complex"/>
    <property type="evidence" value="ECO:0007669"/>
    <property type="project" value="InterPro"/>
</dbReference>
<dbReference type="Gene3D" id="2.130.10.10">
    <property type="entry name" value="YVTN repeat-like/Quinoprotein amine dehydrogenase"/>
    <property type="match status" value="2"/>
</dbReference>
<evidence type="ECO:0000256" key="2">
    <source>
        <dbReference type="ARBA" id="ARBA00022737"/>
    </source>
</evidence>
<accession>A0A9Q1AZ43</accession>
<feature type="compositionally biased region" description="Basic and acidic residues" evidence="4">
    <location>
        <begin position="345"/>
        <end position="358"/>
    </location>
</feature>
<feature type="compositionally biased region" description="Basic and acidic residues" evidence="4">
    <location>
        <begin position="424"/>
        <end position="437"/>
    </location>
</feature>